<dbReference type="HOGENOM" id="CLU_2158553_0_0_1"/>
<evidence type="ECO:0000313" key="4">
    <source>
        <dbReference type="Proteomes" id="UP000006039"/>
    </source>
</evidence>
<dbReference type="RefSeq" id="XP_009218439.1">
    <property type="nucleotide sequence ID" value="XM_009220175.1"/>
</dbReference>
<dbReference type="AlphaFoldDB" id="J3NM99"/>
<evidence type="ECO:0000256" key="1">
    <source>
        <dbReference type="SAM" id="MobiDB-lite"/>
    </source>
</evidence>
<feature type="region of interest" description="Disordered" evidence="1">
    <location>
        <begin position="1"/>
        <end position="37"/>
    </location>
</feature>
<sequence>MNAGEIPASWRRGYEEKETISSRGAAGGPGTMPPALDRYGSEIGAAETAGAYKDAAPEKYSCAGHGSFPASWVSSIPCRGSDELWLGLGSLRRARVGVDNDKIGLGVSARQ</sequence>
<keyword evidence="4" id="KW-1185">Reference proteome</keyword>
<dbReference type="VEuPathDB" id="FungiDB:GGTG_02403"/>
<evidence type="ECO:0000313" key="3">
    <source>
        <dbReference type="EnsemblFungi" id="EJT82430"/>
    </source>
</evidence>
<protein>
    <submittedName>
        <fullName evidence="2 3">Uncharacterized protein</fullName>
    </submittedName>
</protein>
<dbReference type="Proteomes" id="UP000006039">
    <property type="component" value="Unassembled WGS sequence"/>
</dbReference>
<evidence type="ECO:0000313" key="2">
    <source>
        <dbReference type="EMBL" id="EJT82430.1"/>
    </source>
</evidence>
<dbReference type="GeneID" id="20342861"/>
<dbReference type="EMBL" id="GL385395">
    <property type="protein sequence ID" value="EJT82430.1"/>
    <property type="molecule type" value="Genomic_DNA"/>
</dbReference>
<reference evidence="2" key="3">
    <citation type="submission" date="2010-09" db="EMBL/GenBank/DDBJ databases">
        <title>Annotation of Gaeumannomyces graminis var. tritici R3-111a-1.</title>
        <authorList>
            <consortium name="The Broad Institute Genome Sequencing Platform"/>
            <person name="Ma L.-J."/>
            <person name="Dead R."/>
            <person name="Young S.K."/>
            <person name="Zeng Q."/>
            <person name="Gargeya S."/>
            <person name="Fitzgerald M."/>
            <person name="Haas B."/>
            <person name="Abouelleil A."/>
            <person name="Alvarado L."/>
            <person name="Arachchi H.M."/>
            <person name="Berlin A."/>
            <person name="Brown A."/>
            <person name="Chapman S.B."/>
            <person name="Chen Z."/>
            <person name="Dunbar C."/>
            <person name="Freedman E."/>
            <person name="Gearin G."/>
            <person name="Gellesch M."/>
            <person name="Goldberg J."/>
            <person name="Griggs A."/>
            <person name="Gujja S."/>
            <person name="Heiman D."/>
            <person name="Howarth C."/>
            <person name="Larson L."/>
            <person name="Lui A."/>
            <person name="MacDonald P.J.P."/>
            <person name="Mehta T."/>
            <person name="Montmayeur A."/>
            <person name="Murphy C."/>
            <person name="Neiman D."/>
            <person name="Pearson M."/>
            <person name="Priest M."/>
            <person name="Roberts A."/>
            <person name="Saif S."/>
            <person name="Shea T."/>
            <person name="Shenoy N."/>
            <person name="Sisk P."/>
            <person name="Stolte C."/>
            <person name="Sykes S."/>
            <person name="Yandava C."/>
            <person name="Wortman J."/>
            <person name="Nusbaum C."/>
            <person name="Birren B."/>
        </authorList>
    </citation>
    <scope>NUCLEOTIDE SEQUENCE</scope>
    <source>
        <strain evidence="2">R3-111a-1</strain>
    </source>
</reference>
<reference evidence="2" key="2">
    <citation type="submission" date="2010-07" db="EMBL/GenBank/DDBJ databases">
        <authorList>
            <consortium name="The Broad Institute Genome Sequencing Platform"/>
            <consortium name="Broad Institute Genome Sequencing Center for Infectious Disease"/>
            <person name="Ma L.-J."/>
            <person name="Dead R."/>
            <person name="Young S."/>
            <person name="Zeng Q."/>
            <person name="Koehrsen M."/>
            <person name="Alvarado L."/>
            <person name="Berlin A."/>
            <person name="Chapman S.B."/>
            <person name="Chen Z."/>
            <person name="Freedman E."/>
            <person name="Gellesch M."/>
            <person name="Goldberg J."/>
            <person name="Griggs A."/>
            <person name="Gujja S."/>
            <person name="Heilman E.R."/>
            <person name="Heiman D."/>
            <person name="Hepburn T."/>
            <person name="Howarth C."/>
            <person name="Jen D."/>
            <person name="Larson L."/>
            <person name="Mehta T."/>
            <person name="Neiman D."/>
            <person name="Pearson M."/>
            <person name="Roberts A."/>
            <person name="Saif S."/>
            <person name="Shea T."/>
            <person name="Shenoy N."/>
            <person name="Sisk P."/>
            <person name="Stolte C."/>
            <person name="Sykes S."/>
            <person name="Walk T."/>
            <person name="White J."/>
            <person name="Yandava C."/>
            <person name="Haas B."/>
            <person name="Nusbaum C."/>
            <person name="Birren B."/>
        </authorList>
    </citation>
    <scope>NUCLEOTIDE SEQUENCE</scope>
    <source>
        <strain evidence="2">R3-111a-1</strain>
    </source>
</reference>
<accession>J3NM99</accession>
<organism evidence="2">
    <name type="scientific">Gaeumannomyces tritici (strain R3-111a-1)</name>
    <name type="common">Wheat and barley take-all root rot fungus</name>
    <name type="synonym">Gaeumannomyces graminis var. tritici</name>
    <dbReference type="NCBI Taxonomy" id="644352"/>
    <lineage>
        <taxon>Eukaryota</taxon>
        <taxon>Fungi</taxon>
        <taxon>Dikarya</taxon>
        <taxon>Ascomycota</taxon>
        <taxon>Pezizomycotina</taxon>
        <taxon>Sordariomycetes</taxon>
        <taxon>Sordariomycetidae</taxon>
        <taxon>Magnaporthales</taxon>
        <taxon>Magnaporthaceae</taxon>
        <taxon>Gaeumannomyces</taxon>
    </lineage>
</organism>
<gene>
    <name evidence="3" type="primary">20342861</name>
    <name evidence="2" type="ORF">GGTG_02403</name>
</gene>
<reference evidence="3" key="4">
    <citation type="journal article" date="2015" name="G3 (Bethesda)">
        <title>Genome sequences of three phytopathogenic species of the Magnaporthaceae family of fungi.</title>
        <authorList>
            <person name="Okagaki L.H."/>
            <person name="Nunes C.C."/>
            <person name="Sailsbery J."/>
            <person name="Clay B."/>
            <person name="Brown D."/>
            <person name="John T."/>
            <person name="Oh Y."/>
            <person name="Young N."/>
            <person name="Fitzgerald M."/>
            <person name="Haas B.J."/>
            <person name="Zeng Q."/>
            <person name="Young S."/>
            <person name="Adiconis X."/>
            <person name="Fan L."/>
            <person name="Levin J.Z."/>
            <person name="Mitchell T.K."/>
            <person name="Okubara P.A."/>
            <person name="Farman M.L."/>
            <person name="Kohn L.M."/>
            <person name="Birren B."/>
            <person name="Ma L.-J."/>
            <person name="Dean R.A."/>
        </authorList>
    </citation>
    <scope>NUCLEOTIDE SEQUENCE</scope>
    <source>
        <strain evidence="3">R3-111a-1</strain>
    </source>
</reference>
<dbReference type="EnsemblFungi" id="EJT82430">
    <property type="protein sequence ID" value="EJT82430"/>
    <property type="gene ID" value="GGTG_02403"/>
</dbReference>
<reference evidence="3" key="5">
    <citation type="submission" date="2018-04" db="UniProtKB">
        <authorList>
            <consortium name="EnsemblFungi"/>
        </authorList>
    </citation>
    <scope>IDENTIFICATION</scope>
    <source>
        <strain evidence="3">R3-111a-1</strain>
    </source>
</reference>
<reference evidence="4" key="1">
    <citation type="submission" date="2010-07" db="EMBL/GenBank/DDBJ databases">
        <title>The genome sequence of Gaeumannomyces graminis var. tritici strain R3-111a-1.</title>
        <authorList>
            <consortium name="The Broad Institute Genome Sequencing Platform"/>
            <person name="Ma L.-J."/>
            <person name="Dead R."/>
            <person name="Young S."/>
            <person name="Zeng Q."/>
            <person name="Koehrsen M."/>
            <person name="Alvarado L."/>
            <person name="Berlin A."/>
            <person name="Chapman S.B."/>
            <person name="Chen Z."/>
            <person name="Freedman E."/>
            <person name="Gellesch M."/>
            <person name="Goldberg J."/>
            <person name="Griggs A."/>
            <person name="Gujja S."/>
            <person name="Heilman E.R."/>
            <person name="Heiman D."/>
            <person name="Hepburn T."/>
            <person name="Howarth C."/>
            <person name="Jen D."/>
            <person name="Larson L."/>
            <person name="Mehta T."/>
            <person name="Neiman D."/>
            <person name="Pearson M."/>
            <person name="Roberts A."/>
            <person name="Saif S."/>
            <person name="Shea T."/>
            <person name="Shenoy N."/>
            <person name="Sisk P."/>
            <person name="Stolte C."/>
            <person name="Sykes S."/>
            <person name="Walk T."/>
            <person name="White J."/>
            <person name="Yandava C."/>
            <person name="Haas B."/>
            <person name="Nusbaum C."/>
            <person name="Birren B."/>
        </authorList>
    </citation>
    <scope>NUCLEOTIDE SEQUENCE [LARGE SCALE GENOMIC DNA]</scope>
    <source>
        <strain evidence="4">R3-111a-1</strain>
    </source>
</reference>
<proteinExistence type="predicted"/>
<name>J3NM99_GAET3</name>